<evidence type="ECO:0000313" key="2">
    <source>
        <dbReference type="Proteomes" id="UP001221898"/>
    </source>
</evidence>
<dbReference type="EMBL" id="JAINUG010000007">
    <property type="protein sequence ID" value="KAJ8416247.1"/>
    <property type="molecule type" value="Genomic_DNA"/>
</dbReference>
<accession>A0AAD7X0Q9</accession>
<protein>
    <submittedName>
        <fullName evidence="1">Uncharacterized protein</fullName>
    </submittedName>
</protein>
<proteinExistence type="predicted"/>
<comment type="caution">
    <text evidence="1">The sequence shown here is derived from an EMBL/GenBank/DDBJ whole genome shotgun (WGS) entry which is preliminary data.</text>
</comment>
<sequence length="84" mass="9043">MSVVVVELEGLVSGYSPQQQTLWNVIEVGRSHGAQINGVKQQTVIGLSSITMAPGSTQPTLTELKENHQVEDVAIFCLPSRRGP</sequence>
<keyword evidence="2" id="KW-1185">Reference proteome</keyword>
<dbReference type="Proteomes" id="UP001221898">
    <property type="component" value="Unassembled WGS sequence"/>
</dbReference>
<gene>
    <name evidence="1" type="ORF">AAFF_G00382690</name>
</gene>
<organism evidence="1 2">
    <name type="scientific">Aldrovandia affinis</name>
    <dbReference type="NCBI Taxonomy" id="143900"/>
    <lineage>
        <taxon>Eukaryota</taxon>
        <taxon>Metazoa</taxon>
        <taxon>Chordata</taxon>
        <taxon>Craniata</taxon>
        <taxon>Vertebrata</taxon>
        <taxon>Euteleostomi</taxon>
        <taxon>Actinopterygii</taxon>
        <taxon>Neopterygii</taxon>
        <taxon>Teleostei</taxon>
        <taxon>Notacanthiformes</taxon>
        <taxon>Halosauridae</taxon>
        <taxon>Aldrovandia</taxon>
    </lineage>
</organism>
<name>A0AAD7X0Q9_9TELE</name>
<reference evidence="1" key="1">
    <citation type="journal article" date="2023" name="Science">
        <title>Genome structures resolve the early diversification of teleost fishes.</title>
        <authorList>
            <person name="Parey E."/>
            <person name="Louis A."/>
            <person name="Montfort J."/>
            <person name="Bouchez O."/>
            <person name="Roques C."/>
            <person name="Iampietro C."/>
            <person name="Lluch J."/>
            <person name="Castinel A."/>
            <person name="Donnadieu C."/>
            <person name="Desvignes T."/>
            <person name="Floi Bucao C."/>
            <person name="Jouanno E."/>
            <person name="Wen M."/>
            <person name="Mejri S."/>
            <person name="Dirks R."/>
            <person name="Jansen H."/>
            <person name="Henkel C."/>
            <person name="Chen W.J."/>
            <person name="Zahm M."/>
            <person name="Cabau C."/>
            <person name="Klopp C."/>
            <person name="Thompson A.W."/>
            <person name="Robinson-Rechavi M."/>
            <person name="Braasch I."/>
            <person name="Lecointre G."/>
            <person name="Bobe J."/>
            <person name="Postlethwait J.H."/>
            <person name="Berthelot C."/>
            <person name="Roest Crollius H."/>
            <person name="Guiguen Y."/>
        </authorList>
    </citation>
    <scope>NUCLEOTIDE SEQUENCE</scope>
    <source>
        <strain evidence="1">NC1722</strain>
    </source>
</reference>
<dbReference type="AlphaFoldDB" id="A0AAD7X0Q9"/>
<evidence type="ECO:0000313" key="1">
    <source>
        <dbReference type="EMBL" id="KAJ8416247.1"/>
    </source>
</evidence>